<reference evidence="1 2" key="1">
    <citation type="submission" date="2019-01" db="EMBL/GenBank/DDBJ databases">
        <title>Sequencing of cultivated peanut Arachis hypogaea provides insights into genome evolution and oil improvement.</title>
        <authorList>
            <person name="Chen X."/>
        </authorList>
    </citation>
    <scope>NUCLEOTIDE SEQUENCE [LARGE SCALE GENOMIC DNA]</scope>
    <source>
        <strain evidence="2">cv. Fuhuasheng</strain>
        <tissue evidence="1">Leaves</tissue>
    </source>
</reference>
<accession>A0A444XQT6</accession>
<dbReference type="EMBL" id="SDMP01000019">
    <property type="protein sequence ID" value="RYQ92073.1"/>
    <property type="molecule type" value="Genomic_DNA"/>
</dbReference>
<evidence type="ECO:0000313" key="1">
    <source>
        <dbReference type="EMBL" id="RYQ92073.1"/>
    </source>
</evidence>
<protein>
    <submittedName>
        <fullName evidence="1">Uncharacterized protein</fullName>
    </submittedName>
</protein>
<dbReference type="PANTHER" id="PTHR43675">
    <property type="entry name" value="ARSENITE METHYLTRANSFERASE"/>
    <property type="match status" value="1"/>
</dbReference>
<organism evidence="1 2">
    <name type="scientific">Arachis hypogaea</name>
    <name type="common">Peanut</name>
    <dbReference type="NCBI Taxonomy" id="3818"/>
    <lineage>
        <taxon>Eukaryota</taxon>
        <taxon>Viridiplantae</taxon>
        <taxon>Streptophyta</taxon>
        <taxon>Embryophyta</taxon>
        <taxon>Tracheophyta</taxon>
        <taxon>Spermatophyta</taxon>
        <taxon>Magnoliopsida</taxon>
        <taxon>eudicotyledons</taxon>
        <taxon>Gunneridae</taxon>
        <taxon>Pentapetalae</taxon>
        <taxon>rosids</taxon>
        <taxon>fabids</taxon>
        <taxon>Fabales</taxon>
        <taxon>Fabaceae</taxon>
        <taxon>Papilionoideae</taxon>
        <taxon>50 kb inversion clade</taxon>
        <taxon>dalbergioids sensu lato</taxon>
        <taxon>Dalbergieae</taxon>
        <taxon>Pterocarpus clade</taxon>
        <taxon>Arachis</taxon>
    </lineage>
</organism>
<dbReference type="AlphaFoldDB" id="A0A444XQT6"/>
<dbReference type="Pfam" id="PF02353">
    <property type="entry name" value="CMAS"/>
    <property type="match status" value="1"/>
</dbReference>
<dbReference type="PANTHER" id="PTHR43675:SF30">
    <property type="entry name" value="CYCLOPROPANE-FATTY-ACYL-PHOSPHOLIPID SYNTHASE"/>
    <property type="match status" value="1"/>
</dbReference>
<gene>
    <name evidence="1" type="ORF">Ahy_B09g098199</name>
</gene>
<dbReference type="InterPro" id="IPR029063">
    <property type="entry name" value="SAM-dependent_MTases_sf"/>
</dbReference>
<dbReference type="SUPFAM" id="SSF53335">
    <property type="entry name" value="S-adenosyl-L-methionine-dependent methyltransferases"/>
    <property type="match status" value="1"/>
</dbReference>
<keyword evidence="2" id="KW-1185">Reference proteome</keyword>
<sequence length="92" mass="11036">MNIPKCSVEHSENFGIHYYQTLRWWKKNFLKNQSEVLALGFDEKFIRTWEYYFDFTSAGFKSRTLGNYQIVFSRPGNMTTLKDLYKSWPSVC</sequence>
<name>A0A444XQT6_ARAHY</name>
<dbReference type="Proteomes" id="UP000289738">
    <property type="component" value="Chromosome B09"/>
</dbReference>
<dbReference type="InterPro" id="IPR026669">
    <property type="entry name" value="Arsenite_MeTrfase-like"/>
</dbReference>
<dbReference type="GO" id="GO:0008168">
    <property type="term" value="F:methyltransferase activity"/>
    <property type="evidence" value="ECO:0007669"/>
    <property type="project" value="TreeGrafter"/>
</dbReference>
<comment type="caution">
    <text evidence="1">The sequence shown here is derived from an EMBL/GenBank/DDBJ whole genome shotgun (WGS) entry which is preliminary data.</text>
</comment>
<proteinExistence type="predicted"/>
<dbReference type="Gene3D" id="3.40.50.150">
    <property type="entry name" value="Vaccinia Virus protein VP39"/>
    <property type="match status" value="1"/>
</dbReference>
<dbReference type="STRING" id="3818.A0A444XQT6"/>
<evidence type="ECO:0000313" key="2">
    <source>
        <dbReference type="Proteomes" id="UP000289738"/>
    </source>
</evidence>